<proteinExistence type="predicted"/>
<organism evidence="1 2">
    <name type="scientific">Paenibacillus borealis</name>
    <dbReference type="NCBI Taxonomy" id="160799"/>
    <lineage>
        <taxon>Bacteria</taxon>
        <taxon>Bacillati</taxon>
        <taxon>Bacillota</taxon>
        <taxon>Bacilli</taxon>
        <taxon>Bacillales</taxon>
        <taxon>Paenibacillaceae</taxon>
        <taxon>Paenibacillus</taxon>
    </lineage>
</organism>
<sequence length="68" mass="7576">MDYISKMLGITPKIAICQCQVEGPTVCIQILGNRCGTNNYFDGYEQVLLLDCTTREECSSKPTYKCCA</sequence>
<accession>A0ABX3GV80</accession>
<evidence type="ECO:0008006" key="3">
    <source>
        <dbReference type="Google" id="ProtNLM"/>
    </source>
</evidence>
<protein>
    <recommendedName>
        <fullName evidence="3">DUF1540 domain-containing protein</fullName>
    </recommendedName>
</protein>
<name>A0ABX3GV80_PAEBO</name>
<gene>
    <name evidence="1" type="ORF">BSK56_31960</name>
</gene>
<dbReference type="Proteomes" id="UP000187412">
    <property type="component" value="Unassembled WGS sequence"/>
</dbReference>
<reference evidence="1 2" key="1">
    <citation type="submission" date="2016-10" db="EMBL/GenBank/DDBJ databases">
        <title>Paenibacillus species isolates.</title>
        <authorList>
            <person name="Beno S.M."/>
        </authorList>
    </citation>
    <scope>NUCLEOTIDE SEQUENCE [LARGE SCALE GENOMIC DNA]</scope>
    <source>
        <strain evidence="1 2">FSL H7-0744</strain>
    </source>
</reference>
<keyword evidence="2" id="KW-1185">Reference proteome</keyword>
<comment type="caution">
    <text evidence="1">The sequence shown here is derived from an EMBL/GenBank/DDBJ whole genome shotgun (WGS) entry which is preliminary data.</text>
</comment>
<dbReference type="EMBL" id="MPTB01000077">
    <property type="protein sequence ID" value="OMD36691.1"/>
    <property type="molecule type" value="Genomic_DNA"/>
</dbReference>
<evidence type="ECO:0000313" key="2">
    <source>
        <dbReference type="Proteomes" id="UP000187412"/>
    </source>
</evidence>
<evidence type="ECO:0000313" key="1">
    <source>
        <dbReference type="EMBL" id="OMD36691.1"/>
    </source>
</evidence>